<accession>A0A2G5E9C4</accession>
<protein>
    <submittedName>
        <fullName evidence="1">Uncharacterized protein</fullName>
    </submittedName>
</protein>
<dbReference type="AlphaFoldDB" id="A0A2G5E9C4"/>
<sequence length="105" mass="11856">MFIMLKNLSSQLVPTTTCRISKTCSYSSYFHVDTRDRPFPKSRYPCSSILESCNWSCRLTQGGSVGLNHRVSPVSLCLKSGDLGFFLFFLLSHHSCGLTKKTCHR</sequence>
<dbReference type="Proteomes" id="UP000230069">
    <property type="component" value="Unassembled WGS sequence"/>
</dbReference>
<evidence type="ECO:0000313" key="2">
    <source>
        <dbReference type="Proteomes" id="UP000230069"/>
    </source>
</evidence>
<proteinExistence type="predicted"/>
<gene>
    <name evidence="1" type="ORF">AQUCO_01000296v1</name>
</gene>
<dbReference type="InParanoid" id="A0A2G5E9C4"/>
<keyword evidence="2" id="KW-1185">Reference proteome</keyword>
<name>A0A2G5E9C4_AQUCA</name>
<organism evidence="1 2">
    <name type="scientific">Aquilegia coerulea</name>
    <name type="common">Rocky mountain columbine</name>
    <dbReference type="NCBI Taxonomy" id="218851"/>
    <lineage>
        <taxon>Eukaryota</taxon>
        <taxon>Viridiplantae</taxon>
        <taxon>Streptophyta</taxon>
        <taxon>Embryophyta</taxon>
        <taxon>Tracheophyta</taxon>
        <taxon>Spermatophyta</taxon>
        <taxon>Magnoliopsida</taxon>
        <taxon>Ranunculales</taxon>
        <taxon>Ranunculaceae</taxon>
        <taxon>Thalictroideae</taxon>
        <taxon>Aquilegia</taxon>
    </lineage>
</organism>
<reference evidence="1 2" key="1">
    <citation type="submission" date="2017-09" db="EMBL/GenBank/DDBJ databases">
        <title>WGS assembly of Aquilegia coerulea Goldsmith.</title>
        <authorList>
            <person name="Hodges S."/>
            <person name="Kramer E."/>
            <person name="Nordborg M."/>
            <person name="Tomkins J."/>
            <person name="Borevitz J."/>
            <person name="Derieg N."/>
            <person name="Yan J."/>
            <person name="Mihaltcheva S."/>
            <person name="Hayes R.D."/>
            <person name="Rokhsar D."/>
        </authorList>
    </citation>
    <scope>NUCLEOTIDE SEQUENCE [LARGE SCALE GENOMIC DNA]</scope>
    <source>
        <strain evidence="2">cv. Goldsmith</strain>
    </source>
</reference>
<dbReference type="EMBL" id="KZ305027">
    <property type="protein sequence ID" value="PIA52330.1"/>
    <property type="molecule type" value="Genomic_DNA"/>
</dbReference>
<evidence type="ECO:0000313" key="1">
    <source>
        <dbReference type="EMBL" id="PIA52330.1"/>
    </source>
</evidence>